<dbReference type="OrthoDB" id="3934656at2759"/>
<evidence type="ECO:0000256" key="3">
    <source>
        <dbReference type="ARBA" id="ARBA00023002"/>
    </source>
</evidence>
<reference evidence="7 8" key="1">
    <citation type="journal article" date="2008" name="Nat. Biotechnol.">
        <title>Genome sequencing and analysis of the filamentous fungus Penicillium chrysogenum.</title>
        <authorList>
            <person name="van den Berg M.A."/>
            <person name="Albang R."/>
            <person name="Albermann K."/>
            <person name="Badger J.H."/>
            <person name="Daran J.-M."/>
            <person name="Driessen A.J.M."/>
            <person name="Garcia-Estrada C."/>
            <person name="Fedorova N.D."/>
            <person name="Harris D.M."/>
            <person name="Heijne W.H.M."/>
            <person name="Joardar V.S."/>
            <person name="Kiel J.A.K.W."/>
            <person name="Kovalchuk A."/>
            <person name="Martin J.F."/>
            <person name="Nierman W.C."/>
            <person name="Nijland J.G."/>
            <person name="Pronk J.T."/>
            <person name="Roubos J.A."/>
            <person name="van der Klei I.J."/>
            <person name="van Peij N.N.M.E."/>
            <person name="Veenhuis M."/>
            <person name="von Doehren H."/>
            <person name="Wagner C."/>
            <person name="Wortman J.R."/>
            <person name="Bovenberg R.A.L."/>
        </authorList>
    </citation>
    <scope>NUCLEOTIDE SEQUENCE [LARGE SCALE GENOMIC DNA]</scope>
    <source>
        <strain evidence="8">ATCC 28089 / DSM 1075 / NRRL 1951 / Wisconsin 54-1255</strain>
    </source>
</reference>
<dbReference type="PROSITE" id="PS00086">
    <property type="entry name" value="CYTOCHROME_P450"/>
    <property type="match status" value="1"/>
</dbReference>
<dbReference type="InterPro" id="IPR001128">
    <property type="entry name" value="Cyt_P450"/>
</dbReference>
<dbReference type="GO" id="GO:0043386">
    <property type="term" value="P:mycotoxin biosynthetic process"/>
    <property type="evidence" value="ECO:0007669"/>
    <property type="project" value="UniProtKB-ARBA"/>
</dbReference>
<protein>
    <submittedName>
        <fullName evidence="7">Pc16g02990 protein</fullName>
    </submittedName>
</protein>
<evidence type="ECO:0000256" key="1">
    <source>
        <dbReference type="ARBA" id="ARBA00001971"/>
    </source>
</evidence>
<keyword evidence="3 6" id="KW-0560">Oxidoreductase</keyword>
<dbReference type="OMA" id="WHSTYIR"/>
<keyword evidence="4 5" id="KW-0408">Iron</keyword>
<keyword evidence="8" id="KW-1185">Reference proteome</keyword>
<dbReference type="PANTHER" id="PTHR24305">
    <property type="entry name" value="CYTOCHROME P450"/>
    <property type="match status" value="1"/>
</dbReference>
<keyword evidence="2 5" id="KW-0479">Metal-binding</keyword>
<evidence type="ECO:0000313" key="8">
    <source>
        <dbReference type="Proteomes" id="UP000000724"/>
    </source>
</evidence>
<dbReference type="InterPro" id="IPR036396">
    <property type="entry name" value="Cyt_P450_sf"/>
</dbReference>
<comment type="similarity">
    <text evidence="6">Belongs to the cytochrome P450 family.</text>
</comment>
<comment type="cofactor">
    <cofactor evidence="1 5">
        <name>heme</name>
        <dbReference type="ChEBI" id="CHEBI:30413"/>
    </cofactor>
</comment>
<feature type="binding site" description="axial binding residue" evidence="5">
    <location>
        <position position="447"/>
    </location>
    <ligand>
        <name>heme</name>
        <dbReference type="ChEBI" id="CHEBI:30413"/>
    </ligand>
    <ligandPart>
        <name>Fe</name>
        <dbReference type="ChEBI" id="CHEBI:18248"/>
    </ligandPart>
</feature>
<dbReference type="InterPro" id="IPR002401">
    <property type="entry name" value="Cyt_P450_E_grp-I"/>
</dbReference>
<organism evidence="7 8">
    <name type="scientific">Penicillium rubens (strain ATCC 28089 / DSM 1075 / NRRL 1951 / Wisconsin 54-1255)</name>
    <name type="common">Penicillium chrysogenum</name>
    <dbReference type="NCBI Taxonomy" id="500485"/>
    <lineage>
        <taxon>Eukaryota</taxon>
        <taxon>Fungi</taxon>
        <taxon>Dikarya</taxon>
        <taxon>Ascomycota</taxon>
        <taxon>Pezizomycotina</taxon>
        <taxon>Eurotiomycetes</taxon>
        <taxon>Eurotiomycetidae</taxon>
        <taxon>Eurotiales</taxon>
        <taxon>Aspergillaceae</taxon>
        <taxon>Penicillium</taxon>
        <taxon>Penicillium chrysogenum species complex</taxon>
    </lineage>
</organism>
<dbReference type="CDD" id="cd11060">
    <property type="entry name" value="CYP57A1-like"/>
    <property type="match status" value="1"/>
</dbReference>
<dbReference type="SUPFAM" id="SSF48264">
    <property type="entry name" value="Cytochrome P450"/>
    <property type="match status" value="1"/>
</dbReference>
<dbReference type="PRINTS" id="PR00463">
    <property type="entry name" value="EP450I"/>
</dbReference>
<dbReference type="Proteomes" id="UP000000724">
    <property type="component" value="Contig Pc00c16"/>
</dbReference>
<dbReference type="Gene3D" id="1.10.630.10">
    <property type="entry name" value="Cytochrome P450"/>
    <property type="match status" value="1"/>
</dbReference>
<keyword evidence="6" id="KW-0503">Monooxygenase</keyword>
<dbReference type="InterPro" id="IPR050121">
    <property type="entry name" value="Cytochrome_P450_monoxygenase"/>
</dbReference>
<accession>B6H7L3</accession>
<gene>
    <name evidence="7" type="ORF">Pc16g02990</name>
    <name evidence="7" type="ORF">PCH_Pc16g02990</name>
</gene>
<evidence type="ECO:0000256" key="6">
    <source>
        <dbReference type="RuleBase" id="RU000461"/>
    </source>
</evidence>
<dbReference type="VEuPathDB" id="FungiDB:PCH_Pc16g02990"/>
<dbReference type="InterPro" id="IPR017972">
    <property type="entry name" value="Cyt_P450_CS"/>
</dbReference>
<dbReference type="BioCyc" id="PCHR:PC16G02990-MONOMER"/>
<dbReference type="AlphaFoldDB" id="B6H7L3"/>
<dbReference type="PANTHER" id="PTHR24305:SF180">
    <property type="entry name" value="P450, PUTATIVE (EUROFUNG)-RELATED"/>
    <property type="match status" value="1"/>
</dbReference>
<dbReference type="PRINTS" id="PR00385">
    <property type="entry name" value="P450"/>
</dbReference>
<dbReference type="HOGENOM" id="CLU_001570_14_0_1"/>
<dbReference type="eggNOG" id="KOG0157">
    <property type="taxonomic scope" value="Eukaryota"/>
</dbReference>
<sequence>MNTLLELTTKLALFVAILLTSRFLWNYLRSPLKSFPGPNLASFTNIWRMQDVAKGRCDVTHNNLHRRYGSAVRMGPNVLSLSDPDLISVVYNTKNPWLKSDMYNVNDVVVSGVRLKNLFSNQNESWHSTYIRPVKNLYSMSKVQDAESNIDITIKLLCEKLRARFVRPGKTCEMSDWISFFAWDTMSQVTFSKDLGILEAGSDYKGFLRRSNQTLDYFAAICQIPLLDYLFDKNPIMRIGPPTFLWANIFSLEQLHRRYQEGNHDGDFLSKFLELKQRNPELVNDNTVILWLLSNVLAGSDSTAGTMCATIYYVLRDPGVCQRLCDELRGANLSSPAQWKEIKALKYLEAVMRESMRINPGVGLMLERIVPKGGLTLPDGRFVPEGTTVGMNPWVINRNETVFGAKTHEFIPERWLQNPGETEEAYQARFSKMKSTDFTFGAGSRACLGRYLSQLESFKLIATLFNTFDVSLNCILRFRVNGILANWLHRWRSPVATMSGSSRIRGSLGRKAFLSTW</sequence>
<name>B6H7L3_PENRW</name>
<evidence type="ECO:0000256" key="2">
    <source>
        <dbReference type="ARBA" id="ARBA00022723"/>
    </source>
</evidence>
<evidence type="ECO:0000256" key="5">
    <source>
        <dbReference type="PIRSR" id="PIRSR602401-1"/>
    </source>
</evidence>
<dbReference type="GO" id="GO:0020037">
    <property type="term" value="F:heme binding"/>
    <property type="evidence" value="ECO:0007669"/>
    <property type="project" value="InterPro"/>
</dbReference>
<dbReference type="EMBL" id="AM920431">
    <property type="protein sequence ID" value="CAP92969.1"/>
    <property type="molecule type" value="Genomic_DNA"/>
</dbReference>
<keyword evidence="5 6" id="KW-0349">Heme</keyword>
<evidence type="ECO:0000313" key="7">
    <source>
        <dbReference type="EMBL" id="CAP92969.1"/>
    </source>
</evidence>
<dbReference type="Pfam" id="PF00067">
    <property type="entry name" value="p450"/>
    <property type="match status" value="1"/>
</dbReference>
<proteinExistence type="inferred from homology"/>
<dbReference type="GO" id="GO:0005506">
    <property type="term" value="F:iron ion binding"/>
    <property type="evidence" value="ECO:0007669"/>
    <property type="project" value="InterPro"/>
</dbReference>
<dbReference type="GO" id="GO:0016705">
    <property type="term" value="F:oxidoreductase activity, acting on paired donors, with incorporation or reduction of molecular oxygen"/>
    <property type="evidence" value="ECO:0007669"/>
    <property type="project" value="InterPro"/>
</dbReference>
<dbReference type="GO" id="GO:0004497">
    <property type="term" value="F:monooxygenase activity"/>
    <property type="evidence" value="ECO:0007669"/>
    <property type="project" value="UniProtKB-KW"/>
</dbReference>
<evidence type="ECO:0000256" key="4">
    <source>
        <dbReference type="ARBA" id="ARBA00023004"/>
    </source>
</evidence>